<dbReference type="Pfam" id="PF01042">
    <property type="entry name" value="Ribonuc_L-PSP"/>
    <property type="match status" value="1"/>
</dbReference>
<dbReference type="Proteomes" id="UP000664914">
    <property type="component" value="Chromosome"/>
</dbReference>
<gene>
    <name evidence="2" type="ORF">HRJ34_10665</name>
</gene>
<dbReference type="SUPFAM" id="SSF55298">
    <property type="entry name" value="YjgF-like"/>
    <property type="match status" value="1"/>
</dbReference>
<evidence type="ECO:0000313" key="2">
    <source>
        <dbReference type="EMBL" id="QTH23923.1"/>
    </source>
</evidence>
<organism evidence="2 3">
    <name type="scientific">Rhizorhabdus wittichii</name>
    <dbReference type="NCBI Taxonomy" id="160791"/>
    <lineage>
        <taxon>Bacteria</taxon>
        <taxon>Pseudomonadati</taxon>
        <taxon>Pseudomonadota</taxon>
        <taxon>Alphaproteobacteria</taxon>
        <taxon>Sphingomonadales</taxon>
        <taxon>Sphingomonadaceae</taxon>
        <taxon>Rhizorhabdus</taxon>
    </lineage>
</organism>
<proteinExistence type="inferred from homology"/>
<accession>A0A975HFY7</accession>
<dbReference type="AlphaFoldDB" id="A0A975HFY7"/>
<evidence type="ECO:0000313" key="3">
    <source>
        <dbReference type="Proteomes" id="UP000664914"/>
    </source>
</evidence>
<dbReference type="InterPro" id="IPR006175">
    <property type="entry name" value="YjgF/YER057c/UK114"/>
</dbReference>
<reference evidence="2" key="2">
    <citation type="submission" date="2021-04" db="EMBL/GenBank/DDBJ databases">
        <title>Isolation and genomic analysis of the ibuprofen-degrading bacterium Sphingomonas strain MPO218.</title>
        <authorList>
            <person name="Aulestia M."/>
            <person name="Flores A."/>
            <person name="Mangas E.L."/>
            <person name="Perez-Pulido A.J."/>
            <person name="Santero E."/>
            <person name="Camacho E.M."/>
        </authorList>
    </citation>
    <scope>NUCLEOTIDE SEQUENCE</scope>
    <source>
        <strain evidence="2">MPO218</strain>
    </source>
</reference>
<dbReference type="GO" id="GO:0019239">
    <property type="term" value="F:deaminase activity"/>
    <property type="evidence" value="ECO:0007669"/>
    <property type="project" value="TreeGrafter"/>
</dbReference>
<dbReference type="InterPro" id="IPR035959">
    <property type="entry name" value="RutC-like_sf"/>
</dbReference>
<dbReference type="PANTHER" id="PTHR11803">
    <property type="entry name" value="2-IMINOBUTANOATE/2-IMINOPROPANOATE DEAMINASE RIDA"/>
    <property type="match status" value="1"/>
</dbReference>
<comment type="similarity">
    <text evidence="1">Belongs to the RutC family.</text>
</comment>
<dbReference type="Gene3D" id="3.30.1330.40">
    <property type="entry name" value="RutC-like"/>
    <property type="match status" value="1"/>
</dbReference>
<dbReference type="EMBL" id="CP059319">
    <property type="protein sequence ID" value="QTH23923.1"/>
    <property type="molecule type" value="Genomic_DNA"/>
</dbReference>
<name>A0A975HFY7_9SPHN</name>
<dbReference type="GO" id="GO:0005829">
    <property type="term" value="C:cytosol"/>
    <property type="evidence" value="ECO:0007669"/>
    <property type="project" value="TreeGrafter"/>
</dbReference>
<dbReference type="CDD" id="cd00448">
    <property type="entry name" value="YjgF_YER057c_UK114_family"/>
    <property type="match status" value="1"/>
</dbReference>
<evidence type="ECO:0000256" key="1">
    <source>
        <dbReference type="ARBA" id="ARBA00010552"/>
    </source>
</evidence>
<reference evidence="2" key="1">
    <citation type="submission" date="2020-07" db="EMBL/GenBank/DDBJ databases">
        <authorList>
            <person name="Camacho E."/>
        </authorList>
    </citation>
    <scope>NUCLEOTIDE SEQUENCE</scope>
    <source>
        <strain evidence="2">MPO218</strain>
    </source>
</reference>
<dbReference type="PANTHER" id="PTHR11803:SF58">
    <property type="entry name" value="PROTEIN HMF1-RELATED"/>
    <property type="match status" value="1"/>
</dbReference>
<sequence length="137" mass="15449">MNNPRFLRPDWQWDRDYPLSQMVACGDFLYLSGQVPLDADGNLVGPGDLRAQSAQVFRNMREVLQLAGCDLRAVIRLTTYFTVSLSDGAATKAYWEVRREYFGDHKPASTGMRVSELISPEMMLEVDAVAYLPAARK</sequence>
<dbReference type="RefSeq" id="WP_208634070.1">
    <property type="nucleotide sequence ID" value="NZ_CP059319.1"/>
</dbReference>
<protein>
    <submittedName>
        <fullName evidence="2">RidA family protein</fullName>
    </submittedName>
</protein>